<feature type="compositionally biased region" description="Low complexity" evidence="8">
    <location>
        <begin position="53"/>
        <end position="69"/>
    </location>
</feature>
<evidence type="ECO:0000256" key="4">
    <source>
        <dbReference type="ARBA" id="ARBA00022729"/>
    </source>
</evidence>
<dbReference type="InterPro" id="IPR036383">
    <property type="entry name" value="TSP1_rpt_sf"/>
</dbReference>
<feature type="region of interest" description="Disordered" evidence="8">
    <location>
        <begin position="40"/>
        <end position="92"/>
    </location>
</feature>
<dbReference type="InterPro" id="IPR052065">
    <property type="entry name" value="Compl_asym_regulator"/>
</dbReference>
<comment type="subcellular location">
    <subcellularLocation>
        <location evidence="1">Secreted</location>
    </subcellularLocation>
</comment>
<keyword evidence="6" id="KW-1015">Disulfide bond</keyword>
<dbReference type="Gene3D" id="2.20.100.10">
    <property type="entry name" value="Thrombospondin type-1 (TSP1) repeat"/>
    <property type="match status" value="1"/>
</dbReference>
<dbReference type="PANTHER" id="PTHR22906">
    <property type="entry name" value="PROPERDIN"/>
    <property type="match status" value="1"/>
</dbReference>
<evidence type="ECO:0000256" key="2">
    <source>
        <dbReference type="ARBA" id="ARBA00022525"/>
    </source>
</evidence>
<dbReference type="InterPro" id="IPR000884">
    <property type="entry name" value="TSP1_rpt"/>
</dbReference>
<protein>
    <submittedName>
        <fullName evidence="9">Uncharacterized protein</fullName>
    </submittedName>
</protein>
<keyword evidence="2" id="KW-0964">Secreted</keyword>
<evidence type="ECO:0000256" key="7">
    <source>
        <dbReference type="ARBA" id="ARBA00023180"/>
    </source>
</evidence>
<evidence type="ECO:0000256" key="5">
    <source>
        <dbReference type="ARBA" id="ARBA00022737"/>
    </source>
</evidence>
<evidence type="ECO:0000256" key="3">
    <source>
        <dbReference type="ARBA" id="ARBA00022536"/>
    </source>
</evidence>
<reference evidence="9" key="1">
    <citation type="submission" date="2022-11" db="UniProtKB">
        <authorList>
            <consortium name="EnsemblMetazoa"/>
        </authorList>
    </citation>
    <scope>IDENTIFICATION</scope>
</reference>
<dbReference type="PANTHER" id="PTHR22906:SF43">
    <property type="entry name" value="PROPERDIN"/>
    <property type="match status" value="1"/>
</dbReference>
<evidence type="ECO:0000313" key="10">
    <source>
        <dbReference type="Proteomes" id="UP000887567"/>
    </source>
</evidence>
<dbReference type="RefSeq" id="XP_028518655.1">
    <property type="nucleotide sequence ID" value="XM_028662854.1"/>
</dbReference>
<evidence type="ECO:0000313" key="9">
    <source>
        <dbReference type="EnsemblMetazoa" id="XP_028518654.1"/>
    </source>
</evidence>
<name>A0A913YTX6_EXADI</name>
<sequence>MKMKAIVDMARTIIFLLLAIEATPVLGILGRGIGVQPIGRGSSGAPSGGSSGGSSAPSGGSSGFRSAASSRRRSSDYSRHRRPASGHSSAVDGNWGQWSPWSRCSVICGSGIRTRTRRCDNPPRRGRGKPCAGNSQSTENCRSCGLGNEDCESSDVRCNDVCRLPDHR</sequence>
<dbReference type="Pfam" id="PF00090">
    <property type="entry name" value="TSP_1"/>
    <property type="match status" value="1"/>
</dbReference>
<dbReference type="SMART" id="SM00209">
    <property type="entry name" value="TSP1"/>
    <property type="match status" value="1"/>
</dbReference>
<proteinExistence type="predicted"/>
<dbReference type="GO" id="GO:0005576">
    <property type="term" value="C:extracellular region"/>
    <property type="evidence" value="ECO:0007669"/>
    <property type="project" value="UniProtKB-SubCell"/>
</dbReference>
<dbReference type="EnsemblMetazoa" id="XM_028662853.1">
    <property type="protein sequence ID" value="XP_028518654.1"/>
    <property type="gene ID" value="LOC110251313"/>
</dbReference>
<dbReference type="OrthoDB" id="5958694at2759"/>
<dbReference type="AlphaFoldDB" id="A0A913YTX6"/>
<dbReference type="Proteomes" id="UP000887567">
    <property type="component" value="Unplaced"/>
</dbReference>
<dbReference type="PROSITE" id="PS50092">
    <property type="entry name" value="TSP1"/>
    <property type="match status" value="1"/>
</dbReference>
<evidence type="ECO:0000256" key="8">
    <source>
        <dbReference type="SAM" id="MobiDB-lite"/>
    </source>
</evidence>
<keyword evidence="4" id="KW-0732">Signal</keyword>
<evidence type="ECO:0000256" key="6">
    <source>
        <dbReference type="ARBA" id="ARBA00023157"/>
    </source>
</evidence>
<evidence type="ECO:0000256" key="1">
    <source>
        <dbReference type="ARBA" id="ARBA00004613"/>
    </source>
</evidence>
<dbReference type="RefSeq" id="XP_028518654.1">
    <property type="nucleotide sequence ID" value="XM_028662853.1"/>
</dbReference>
<dbReference type="EnsemblMetazoa" id="XM_028662854.1">
    <property type="protein sequence ID" value="XP_028518655.1"/>
    <property type="gene ID" value="LOC110251313"/>
</dbReference>
<dbReference type="FunFam" id="2.20.100.10:FF:000067">
    <property type="entry name" value="Hemicentin 1"/>
    <property type="match status" value="1"/>
</dbReference>
<dbReference type="KEGG" id="epa:110251313"/>
<keyword evidence="7" id="KW-0325">Glycoprotein</keyword>
<organism evidence="9 10">
    <name type="scientific">Exaiptasia diaphana</name>
    <name type="common">Tropical sea anemone</name>
    <name type="synonym">Aiptasia pulchella</name>
    <dbReference type="NCBI Taxonomy" id="2652724"/>
    <lineage>
        <taxon>Eukaryota</taxon>
        <taxon>Metazoa</taxon>
        <taxon>Cnidaria</taxon>
        <taxon>Anthozoa</taxon>
        <taxon>Hexacorallia</taxon>
        <taxon>Actiniaria</taxon>
        <taxon>Aiptasiidae</taxon>
        <taxon>Exaiptasia</taxon>
    </lineage>
</organism>
<feature type="region of interest" description="Disordered" evidence="8">
    <location>
        <begin position="118"/>
        <end position="137"/>
    </location>
</feature>
<dbReference type="PRINTS" id="PR01705">
    <property type="entry name" value="TSP1REPEAT"/>
</dbReference>
<dbReference type="SUPFAM" id="SSF82895">
    <property type="entry name" value="TSP-1 type 1 repeat"/>
    <property type="match status" value="1"/>
</dbReference>
<keyword evidence="3" id="KW-0245">EGF-like domain</keyword>
<keyword evidence="5" id="KW-0677">Repeat</keyword>
<keyword evidence="10" id="KW-1185">Reference proteome</keyword>
<accession>A0A913YTX6</accession>
<dbReference type="OMA" id="CENEKCD"/>
<dbReference type="GeneID" id="110251313"/>